<organism evidence="1 2">
    <name type="scientific">Gordonia jinhuaensis</name>
    <dbReference type="NCBI Taxonomy" id="1517702"/>
    <lineage>
        <taxon>Bacteria</taxon>
        <taxon>Bacillati</taxon>
        <taxon>Actinomycetota</taxon>
        <taxon>Actinomycetes</taxon>
        <taxon>Mycobacteriales</taxon>
        <taxon>Gordoniaceae</taxon>
        <taxon>Gordonia</taxon>
    </lineage>
</organism>
<reference evidence="1" key="1">
    <citation type="journal article" date="2014" name="Int. J. Syst. Evol. Microbiol.">
        <title>Complete genome sequence of Corynebacterium casei LMG S-19264T (=DSM 44701T), isolated from a smear-ripened cheese.</title>
        <authorList>
            <consortium name="US DOE Joint Genome Institute (JGI-PGF)"/>
            <person name="Walter F."/>
            <person name="Albersmeier A."/>
            <person name="Kalinowski J."/>
            <person name="Ruckert C."/>
        </authorList>
    </citation>
    <scope>NUCLEOTIDE SEQUENCE</scope>
    <source>
        <strain evidence="1">CGMCC 1.12827</strain>
    </source>
</reference>
<dbReference type="EMBL" id="BMGC01000009">
    <property type="protein sequence ID" value="GGB30049.1"/>
    <property type="molecule type" value="Genomic_DNA"/>
</dbReference>
<proteinExistence type="predicted"/>
<keyword evidence="2" id="KW-1185">Reference proteome</keyword>
<evidence type="ECO:0000313" key="2">
    <source>
        <dbReference type="Proteomes" id="UP000621454"/>
    </source>
</evidence>
<dbReference type="Proteomes" id="UP000621454">
    <property type="component" value="Unassembled WGS sequence"/>
</dbReference>
<sequence>MGSTFGLPDGLESVIKFITGLLGSTTTVPFGSSGTDNKFLDTFSSSGTSK</sequence>
<gene>
    <name evidence="1" type="ORF">GCM10011489_17830</name>
</gene>
<protein>
    <submittedName>
        <fullName evidence="1">Uncharacterized protein</fullName>
    </submittedName>
</protein>
<dbReference type="AlphaFoldDB" id="A0A916WTV1"/>
<evidence type="ECO:0000313" key="1">
    <source>
        <dbReference type="EMBL" id="GGB30049.1"/>
    </source>
</evidence>
<dbReference type="RefSeq" id="WP_188586239.1">
    <property type="nucleotide sequence ID" value="NZ_BMGC01000009.1"/>
</dbReference>
<name>A0A916WTV1_9ACTN</name>
<accession>A0A916WTV1</accession>
<comment type="caution">
    <text evidence="1">The sequence shown here is derived from an EMBL/GenBank/DDBJ whole genome shotgun (WGS) entry which is preliminary data.</text>
</comment>
<reference evidence="1" key="2">
    <citation type="submission" date="2020-09" db="EMBL/GenBank/DDBJ databases">
        <authorList>
            <person name="Sun Q."/>
            <person name="Zhou Y."/>
        </authorList>
    </citation>
    <scope>NUCLEOTIDE SEQUENCE</scope>
    <source>
        <strain evidence="1">CGMCC 1.12827</strain>
    </source>
</reference>